<evidence type="ECO:0000313" key="2">
    <source>
        <dbReference type="EMBL" id="GAA2140268.1"/>
    </source>
</evidence>
<dbReference type="EMBL" id="BAAANT010000010">
    <property type="protein sequence ID" value="GAA2140268.1"/>
    <property type="molecule type" value="Genomic_DNA"/>
</dbReference>
<gene>
    <name evidence="2" type="ORF">GCM10009760_23320</name>
</gene>
<proteinExistence type="predicted"/>
<protein>
    <submittedName>
        <fullName evidence="2">Uncharacterized protein</fullName>
    </submittedName>
</protein>
<feature type="region of interest" description="Disordered" evidence="1">
    <location>
        <begin position="20"/>
        <end position="46"/>
    </location>
</feature>
<accession>A0ABN2ZCV2</accession>
<reference evidence="2 3" key="1">
    <citation type="journal article" date="2019" name="Int. J. Syst. Evol. Microbiol.">
        <title>The Global Catalogue of Microorganisms (GCM) 10K type strain sequencing project: providing services to taxonomists for standard genome sequencing and annotation.</title>
        <authorList>
            <consortium name="The Broad Institute Genomics Platform"/>
            <consortium name="The Broad Institute Genome Sequencing Center for Infectious Disease"/>
            <person name="Wu L."/>
            <person name="Ma J."/>
        </authorList>
    </citation>
    <scope>NUCLEOTIDE SEQUENCE [LARGE SCALE GENOMIC DNA]</scope>
    <source>
        <strain evidence="2 3">JCM 14560</strain>
    </source>
</reference>
<evidence type="ECO:0000256" key="1">
    <source>
        <dbReference type="SAM" id="MobiDB-lite"/>
    </source>
</evidence>
<sequence>MSARSLRRPFTLRHCARAVSRPVPPAPSADRIRKARPADETAAQRYEAKDVRRASEICRPYAPFVRYARCELLASAAFTPEYPLAAAWNSAELGLLQRASVRIHSAAVDAFTR</sequence>
<feature type="compositionally biased region" description="Basic and acidic residues" evidence="1">
    <location>
        <begin position="30"/>
        <end position="39"/>
    </location>
</feature>
<comment type="caution">
    <text evidence="2">The sequence shown here is derived from an EMBL/GenBank/DDBJ whole genome shotgun (WGS) entry which is preliminary data.</text>
</comment>
<evidence type="ECO:0000313" key="3">
    <source>
        <dbReference type="Proteomes" id="UP001422759"/>
    </source>
</evidence>
<dbReference type="Proteomes" id="UP001422759">
    <property type="component" value="Unassembled WGS sequence"/>
</dbReference>
<keyword evidence="3" id="KW-1185">Reference proteome</keyword>
<name>A0ABN2ZCV2_9ACTN</name>
<organism evidence="2 3">
    <name type="scientific">Kitasatospora kazusensis</name>
    <dbReference type="NCBI Taxonomy" id="407974"/>
    <lineage>
        <taxon>Bacteria</taxon>
        <taxon>Bacillati</taxon>
        <taxon>Actinomycetota</taxon>
        <taxon>Actinomycetes</taxon>
        <taxon>Kitasatosporales</taxon>
        <taxon>Streptomycetaceae</taxon>
        <taxon>Kitasatospora</taxon>
    </lineage>
</organism>